<evidence type="ECO:0008006" key="4">
    <source>
        <dbReference type="Google" id="ProtNLM"/>
    </source>
</evidence>
<dbReference type="OrthoDB" id="412788at2759"/>
<reference evidence="3" key="1">
    <citation type="journal article" date="2017" name="Genome Biol.">
        <title>Comparative genomics reveals high biological diversity and specific adaptations in the industrially and medically important fungal genus Aspergillus.</title>
        <authorList>
            <person name="de Vries R.P."/>
            <person name="Riley R."/>
            <person name="Wiebenga A."/>
            <person name="Aguilar-Osorio G."/>
            <person name="Amillis S."/>
            <person name="Uchima C.A."/>
            <person name="Anderluh G."/>
            <person name="Asadollahi M."/>
            <person name="Askin M."/>
            <person name="Barry K."/>
            <person name="Battaglia E."/>
            <person name="Bayram O."/>
            <person name="Benocci T."/>
            <person name="Braus-Stromeyer S.A."/>
            <person name="Caldana C."/>
            <person name="Canovas D."/>
            <person name="Cerqueira G.C."/>
            <person name="Chen F."/>
            <person name="Chen W."/>
            <person name="Choi C."/>
            <person name="Clum A."/>
            <person name="Dos Santos R.A."/>
            <person name="Damasio A.R."/>
            <person name="Diallinas G."/>
            <person name="Emri T."/>
            <person name="Fekete E."/>
            <person name="Flipphi M."/>
            <person name="Freyberg S."/>
            <person name="Gallo A."/>
            <person name="Gournas C."/>
            <person name="Habgood R."/>
            <person name="Hainaut M."/>
            <person name="Harispe M.L."/>
            <person name="Henrissat B."/>
            <person name="Hilden K.S."/>
            <person name="Hope R."/>
            <person name="Hossain A."/>
            <person name="Karabika E."/>
            <person name="Karaffa L."/>
            <person name="Karanyi Z."/>
            <person name="Krasevec N."/>
            <person name="Kuo A."/>
            <person name="Kusch H."/>
            <person name="LaButti K."/>
            <person name="Lagendijk E.L."/>
            <person name="Lapidus A."/>
            <person name="Levasseur A."/>
            <person name="Lindquist E."/>
            <person name="Lipzen A."/>
            <person name="Logrieco A.F."/>
            <person name="MacCabe A."/>
            <person name="Maekelae M.R."/>
            <person name="Malavazi I."/>
            <person name="Melin P."/>
            <person name="Meyer V."/>
            <person name="Mielnichuk N."/>
            <person name="Miskei M."/>
            <person name="Molnar A.P."/>
            <person name="Mule G."/>
            <person name="Ngan C.Y."/>
            <person name="Orejas M."/>
            <person name="Orosz E."/>
            <person name="Ouedraogo J.P."/>
            <person name="Overkamp K.M."/>
            <person name="Park H.-S."/>
            <person name="Perrone G."/>
            <person name="Piumi F."/>
            <person name="Punt P.J."/>
            <person name="Ram A.F."/>
            <person name="Ramon A."/>
            <person name="Rauscher S."/>
            <person name="Record E."/>
            <person name="Riano-Pachon D.M."/>
            <person name="Robert V."/>
            <person name="Roehrig J."/>
            <person name="Ruller R."/>
            <person name="Salamov A."/>
            <person name="Salih N.S."/>
            <person name="Samson R.A."/>
            <person name="Sandor E."/>
            <person name="Sanguinetti M."/>
            <person name="Schuetze T."/>
            <person name="Sepcic K."/>
            <person name="Shelest E."/>
            <person name="Sherlock G."/>
            <person name="Sophianopoulou V."/>
            <person name="Squina F.M."/>
            <person name="Sun H."/>
            <person name="Susca A."/>
            <person name="Todd R.B."/>
            <person name="Tsang A."/>
            <person name="Unkles S.E."/>
            <person name="van de Wiele N."/>
            <person name="van Rossen-Uffink D."/>
            <person name="Oliveira J.V."/>
            <person name="Vesth T.C."/>
            <person name="Visser J."/>
            <person name="Yu J.-H."/>
            <person name="Zhou M."/>
            <person name="Andersen M.R."/>
            <person name="Archer D.B."/>
            <person name="Baker S.E."/>
            <person name="Benoit I."/>
            <person name="Brakhage A.A."/>
            <person name="Braus G.H."/>
            <person name="Fischer R."/>
            <person name="Frisvad J.C."/>
            <person name="Goldman G.H."/>
            <person name="Houbraken J."/>
            <person name="Oakley B."/>
            <person name="Pocsi I."/>
            <person name="Scazzocchio C."/>
            <person name="Seiboth B."/>
            <person name="vanKuyk P.A."/>
            <person name="Wortman J."/>
            <person name="Dyer P.S."/>
            <person name="Grigoriev I.V."/>
        </authorList>
    </citation>
    <scope>NUCLEOTIDE SEQUENCE [LARGE SCALE GENOMIC DNA]</scope>
    <source>
        <strain evidence="3">CBS 506.65</strain>
    </source>
</reference>
<sequence>MVLTQSTTPSVSTIKAKKDVQTELVYWEKLPGRTKVIDFRTPEGEAEYKNIDQYNETHTALIRDIRGDEASYTLEKNGFQYFKHEVTELDDWSNEKKVVDILIPKTEELVREVTGATKIITFAHRIRCFASHEAQLADNRAPAHSVHSDFTAVGAAHHVETLVTDPAELERLRQTHRVMAINIWRPLKPVRRDPLAVCDWQTVDCEDEWIKNRFIFPSSWNELGKIAHSDRHAWYYLSDQLPSEPLVFVQYDSSRTAEGGRTLAHSAFVDPNSPANCPPRESLEIKLFAFVPL</sequence>
<evidence type="ECO:0000313" key="3">
    <source>
        <dbReference type="Proteomes" id="UP000184188"/>
    </source>
</evidence>
<dbReference type="GO" id="GO:0016491">
    <property type="term" value="F:oxidoreductase activity"/>
    <property type="evidence" value="ECO:0007669"/>
    <property type="project" value="InterPro"/>
</dbReference>
<dbReference type="STRING" id="1073090.A0A1L9SMY6"/>
<proteinExistence type="inferred from homology"/>
<gene>
    <name evidence="2" type="ORF">ASPZODRAFT_62055</name>
</gene>
<dbReference type="VEuPathDB" id="FungiDB:ASPZODRAFT_62055"/>
<dbReference type="PANTHER" id="PTHR34598">
    <property type="entry name" value="BLL6449 PROTEIN"/>
    <property type="match status" value="1"/>
</dbReference>
<keyword evidence="3" id="KW-1185">Reference proteome</keyword>
<dbReference type="InterPro" id="IPR044053">
    <property type="entry name" value="AsaB-like"/>
</dbReference>
<dbReference type="AlphaFoldDB" id="A0A1L9SMY6"/>
<evidence type="ECO:0000256" key="1">
    <source>
        <dbReference type="ARBA" id="ARBA00023604"/>
    </source>
</evidence>
<dbReference type="Proteomes" id="UP000184188">
    <property type="component" value="Unassembled WGS sequence"/>
</dbReference>
<dbReference type="NCBIfam" id="NF041278">
    <property type="entry name" value="CmcJ_NvfI_EfuI"/>
    <property type="match status" value="1"/>
</dbReference>
<evidence type="ECO:0000313" key="2">
    <source>
        <dbReference type="EMBL" id="OJJ48414.1"/>
    </source>
</evidence>
<comment type="similarity">
    <text evidence="1">Belongs to the asaB hydroxylase/desaturase family.</text>
</comment>
<organism evidence="2 3">
    <name type="scientific">Penicilliopsis zonata CBS 506.65</name>
    <dbReference type="NCBI Taxonomy" id="1073090"/>
    <lineage>
        <taxon>Eukaryota</taxon>
        <taxon>Fungi</taxon>
        <taxon>Dikarya</taxon>
        <taxon>Ascomycota</taxon>
        <taxon>Pezizomycotina</taxon>
        <taxon>Eurotiomycetes</taxon>
        <taxon>Eurotiomycetidae</taxon>
        <taxon>Eurotiales</taxon>
        <taxon>Aspergillaceae</taxon>
        <taxon>Penicilliopsis</taxon>
    </lineage>
</organism>
<dbReference type="EMBL" id="KV878339">
    <property type="protein sequence ID" value="OJJ48414.1"/>
    <property type="molecule type" value="Genomic_DNA"/>
</dbReference>
<accession>A0A1L9SMY6</accession>
<dbReference type="PANTHER" id="PTHR34598:SF3">
    <property type="entry name" value="OXIDOREDUCTASE AN1597"/>
    <property type="match status" value="1"/>
</dbReference>
<dbReference type="GeneID" id="34615509"/>
<dbReference type="RefSeq" id="XP_022582924.1">
    <property type="nucleotide sequence ID" value="XM_022729045.1"/>
</dbReference>
<name>A0A1L9SMY6_9EURO</name>
<protein>
    <recommendedName>
        <fullName evidence="4">TauD/TfdA-like domain-containing protein</fullName>
    </recommendedName>
</protein>